<dbReference type="GO" id="GO:0031297">
    <property type="term" value="P:replication fork processing"/>
    <property type="evidence" value="ECO:0007669"/>
    <property type="project" value="UniProtKB-ARBA"/>
</dbReference>
<dbReference type="PANTHER" id="PTHR13451:SF0">
    <property type="entry name" value="CROSSOVER JUNCTION ENDONUCLEASE MUS81"/>
    <property type="match status" value="1"/>
</dbReference>
<dbReference type="GO" id="GO:0000712">
    <property type="term" value="P:resolution of meiotic recombination intermediates"/>
    <property type="evidence" value="ECO:0007669"/>
    <property type="project" value="TreeGrafter"/>
</dbReference>
<dbReference type="Pfam" id="PF21136">
    <property type="entry name" value="WHD_MUS81"/>
    <property type="match status" value="1"/>
</dbReference>
<evidence type="ECO:0000313" key="17">
    <source>
        <dbReference type="EMBL" id="KAB8291184.1"/>
    </source>
</evidence>
<evidence type="ECO:0000256" key="11">
    <source>
        <dbReference type="ARBA" id="ARBA00023204"/>
    </source>
</evidence>
<dbReference type="Gene3D" id="1.10.10.10">
    <property type="entry name" value="Winged helix-like DNA-binding domain superfamily/Winged helix DNA-binding domain"/>
    <property type="match status" value="1"/>
</dbReference>
<comment type="function">
    <text evidence="14">Interacts with EME1 to form a DNA structure-specific endonuclease with substrate preference for branched DNA structures with a 5'-end at the branch nick. Typical substrates include 3'-flap structures, D-loops, replication forks and nicked Holliday junctions. May be required in mitosis for the processing of stalled or collapsed replication fork intermediates. May be required in meiosis for the repair of meiosis-specific double strand breaks subsequent to single-end invasion (SEI).</text>
</comment>
<keyword evidence="11 14" id="KW-0234">DNA repair</keyword>
<evidence type="ECO:0000313" key="18">
    <source>
        <dbReference type="Proteomes" id="UP000326757"/>
    </source>
</evidence>
<dbReference type="InterPro" id="IPR011335">
    <property type="entry name" value="Restrct_endonuc-II-like"/>
</dbReference>
<dbReference type="EC" id="3.1.22.-" evidence="14"/>
<keyword evidence="13" id="KW-0469">Meiosis</keyword>
<dbReference type="InterPro" id="IPR010996">
    <property type="entry name" value="HHH_MUS81"/>
</dbReference>
<keyword evidence="10 14" id="KW-0233">DNA recombination</keyword>
<dbReference type="GO" id="GO:0046872">
    <property type="term" value="F:metal ion binding"/>
    <property type="evidence" value="ECO:0007669"/>
    <property type="project" value="UniProtKB-UniRule"/>
</dbReference>
<evidence type="ECO:0000256" key="10">
    <source>
        <dbReference type="ARBA" id="ARBA00023172"/>
    </source>
</evidence>
<dbReference type="Proteomes" id="UP000326757">
    <property type="component" value="Unassembled WGS sequence"/>
</dbReference>
<protein>
    <recommendedName>
        <fullName evidence="14">Crossover junction endonuclease MUS81</fullName>
        <ecNumber evidence="14">3.1.22.-</ecNumber>
    </recommendedName>
</protein>
<dbReference type="GO" id="GO:0003677">
    <property type="term" value="F:DNA binding"/>
    <property type="evidence" value="ECO:0007669"/>
    <property type="project" value="UniProtKB-UniRule"/>
</dbReference>
<dbReference type="InterPro" id="IPR042530">
    <property type="entry name" value="EME1/EME2_C"/>
</dbReference>
<dbReference type="AlphaFoldDB" id="A0A5N6JTT6"/>
<evidence type="ECO:0000256" key="7">
    <source>
        <dbReference type="ARBA" id="ARBA00022763"/>
    </source>
</evidence>
<dbReference type="FunFam" id="1.10.150.110:FF:000001">
    <property type="entry name" value="Putative Crossover junction endonuclease MUS81"/>
    <property type="match status" value="1"/>
</dbReference>
<keyword evidence="8 14" id="KW-0378">Hydrolase</keyword>
<keyword evidence="9 14" id="KW-0460">Magnesium</keyword>
<keyword evidence="4 14" id="KW-0540">Nuclease</keyword>
<dbReference type="FunFam" id="1.10.10.10:FF:000307">
    <property type="entry name" value="Crossover junction endonuclease MUS81"/>
    <property type="match status" value="1"/>
</dbReference>
<proteinExistence type="inferred from homology"/>
<dbReference type="InterPro" id="IPR047416">
    <property type="entry name" value="XPF_nuclease_Mus81"/>
</dbReference>
<evidence type="ECO:0000256" key="4">
    <source>
        <dbReference type="ARBA" id="ARBA00022722"/>
    </source>
</evidence>
<gene>
    <name evidence="17" type="ORF">EYC80_009872</name>
</gene>
<dbReference type="GO" id="GO:0005634">
    <property type="term" value="C:nucleus"/>
    <property type="evidence" value="ECO:0007669"/>
    <property type="project" value="UniProtKB-SubCell"/>
</dbReference>
<feature type="region of interest" description="Disordered" evidence="15">
    <location>
        <begin position="548"/>
        <end position="570"/>
    </location>
</feature>
<dbReference type="GO" id="GO:0008821">
    <property type="term" value="F:crossover junction DNA endonuclease activity"/>
    <property type="evidence" value="ECO:0007669"/>
    <property type="project" value="UniProtKB-UniRule"/>
</dbReference>
<dbReference type="CDD" id="cd21036">
    <property type="entry name" value="WH_MUS81"/>
    <property type="match status" value="1"/>
</dbReference>
<evidence type="ECO:0000256" key="9">
    <source>
        <dbReference type="ARBA" id="ARBA00022842"/>
    </source>
</evidence>
<keyword evidence="5 14" id="KW-0479">Metal-binding</keyword>
<evidence type="ECO:0000256" key="15">
    <source>
        <dbReference type="SAM" id="MobiDB-lite"/>
    </source>
</evidence>
<evidence type="ECO:0000256" key="1">
    <source>
        <dbReference type="ARBA" id="ARBA00001946"/>
    </source>
</evidence>
<comment type="caution">
    <text evidence="17">The sequence shown here is derived from an EMBL/GenBank/DDBJ whole genome shotgun (WGS) entry which is preliminary data.</text>
</comment>
<dbReference type="GO" id="GO:0000727">
    <property type="term" value="P:double-strand break repair via break-induced replication"/>
    <property type="evidence" value="ECO:0007669"/>
    <property type="project" value="UniProtKB-UniRule"/>
</dbReference>
<dbReference type="InterPro" id="IPR027421">
    <property type="entry name" value="DNA_pol_lamdba_lyase_dom_sf"/>
</dbReference>
<evidence type="ECO:0000256" key="13">
    <source>
        <dbReference type="ARBA" id="ARBA00023254"/>
    </source>
</evidence>
<dbReference type="CDD" id="cd20074">
    <property type="entry name" value="XPF_nuclease_Mus81"/>
    <property type="match status" value="1"/>
</dbReference>
<reference evidence="17 18" key="1">
    <citation type="submission" date="2019-06" db="EMBL/GenBank/DDBJ databases">
        <title>Genome Sequence of the Brown Rot Fungal Pathogen Monilinia laxa.</title>
        <authorList>
            <person name="De Miccolis Angelini R.M."/>
            <person name="Landi L."/>
            <person name="Abate D."/>
            <person name="Pollastro S."/>
            <person name="Romanazzi G."/>
            <person name="Faretra F."/>
        </authorList>
    </citation>
    <scope>NUCLEOTIDE SEQUENCE [LARGE SCALE GENOMIC DNA]</scope>
    <source>
        <strain evidence="17 18">Mlax316</strain>
    </source>
</reference>
<dbReference type="SUPFAM" id="SSF52980">
    <property type="entry name" value="Restriction endonuclease-like"/>
    <property type="match status" value="1"/>
</dbReference>
<comment type="similarity">
    <text evidence="3 14">Belongs to the XPF family.</text>
</comment>
<dbReference type="InterPro" id="IPR033309">
    <property type="entry name" value="Mus81"/>
</dbReference>
<dbReference type="FunFam" id="3.40.50.10130:FF:000003">
    <property type="entry name" value="Crossover junction endonuclease MUS81"/>
    <property type="match status" value="1"/>
</dbReference>
<name>A0A5N6JTT6_MONLA</name>
<feature type="compositionally biased region" description="Basic and acidic residues" evidence="15">
    <location>
        <begin position="548"/>
        <end position="563"/>
    </location>
</feature>
<dbReference type="GO" id="GO:0006308">
    <property type="term" value="P:DNA catabolic process"/>
    <property type="evidence" value="ECO:0007669"/>
    <property type="project" value="UniProtKB-UniRule"/>
</dbReference>
<feature type="domain" description="ERCC4" evidence="16">
    <location>
        <begin position="295"/>
        <end position="401"/>
    </location>
</feature>
<dbReference type="GO" id="GO:0048476">
    <property type="term" value="C:Holliday junction resolvase complex"/>
    <property type="evidence" value="ECO:0007669"/>
    <property type="project" value="UniProtKB-UniRule"/>
</dbReference>
<comment type="cofactor">
    <cofactor evidence="1 14">
        <name>Mg(2+)</name>
        <dbReference type="ChEBI" id="CHEBI:18420"/>
    </cofactor>
</comment>
<dbReference type="GO" id="GO:0048257">
    <property type="term" value="F:3'-flap endonuclease activity"/>
    <property type="evidence" value="ECO:0007669"/>
    <property type="project" value="TreeGrafter"/>
</dbReference>
<dbReference type="Gene3D" id="1.10.150.110">
    <property type="entry name" value="DNA polymerase beta, N-terminal domain-like"/>
    <property type="match status" value="1"/>
</dbReference>
<dbReference type="OrthoDB" id="5963188at2759"/>
<evidence type="ECO:0000256" key="12">
    <source>
        <dbReference type="ARBA" id="ARBA00023242"/>
    </source>
</evidence>
<keyword evidence="18" id="KW-1185">Reference proteome</keyword>
<dbReference type="SMART" id="SM00891">
    <property type="entry name" value="ERCC4"/>
    <property type="match status" value="1"/>
</dbReference>
<sequence>MAPSNECGNPLLLKWLEEWVVEAQERGYRSLPALKKARDSIKGCPQRFDHPSEAISLNGIGEGLVKRLTDSLEKYCNEIGIPMPKKPRGKKRRVATGDENGDESATPSLSPKKRKTKPYIPTLRSGAYAILLALSTQPRNSRIGITQEEIITLAEPHCDSPFTQTRPSEYYTAWNSMKTLINKDFVYTKKNPATRYYLTDEGWDLADTMKASGDPTLGRAQNFEPAPPGPSSNAGTGMRVVNEDINHDSELEEIQPVSLSQSHTNPNIPDIPDGDSMSIPTFQPIVLRPGTFTVELILDNREVASKKDRDGISNQLTDMGVPHSVRALPLGDFLWVARVREDKVKWTGLGKSNLIVLDYIMERKRLDDLIGSIKDGRYEEQKFRLKRSGITNVKYLIENKRVDAAIMERWSDGITTSIAKMKVQDGIYVKQTQDLGESLRYIKRMTTLLQAQYESKPLYVIPTQVLTVKNHSPLMAHLRQTHPEKEHNIEFDAFAALSNKSQNLTLKDIFLKMLMRTKGISALKAIEIQKRWPTPVAFLEAYERLSKRTTHDDDNQDNDDSRAVPKPKGKGVAVILDPEELLAKRKRALVSNELGALVGNGKVQGALSAKLAEVWGGVV</sequence>
<keyword evidence="12 14" id="KW-0539">Nucleus</keyword>
<organism evidence="17 18">
    <name type="scientific">Monilinia laxa</name>
    <name type="common">Brown rot fungus</name>
    <name type="synonym">Sclerotinia laxa</name>
    <dbReference type="NCBI Taxonomy" id="61186"/>
    <lineage>
        <taxon>Eukaryota</taxon>
        <taxon>Fungi</taxon>
        <taxon>Dikarya</taxon>
        <taxon>Ascomycota</taxon>
        <taxon>Pezizomycotina</taxon>
        <taxon>Leotiomycetes</taxon>
        <taxon>Helotiales</taxon>
        <taxon>Sclerotiniaceae</taxon>
        <taxon>Monilinia</taxon>
    </lineage>
</organism>
<feature type="region of interest" description="Disordered" evidence="15">
    <location>
        <begin position="80"/>
        <end position="117"/>
    </location>
</feature>
<keyword evidence="6 14" id="KW-0255">Endonuclease</keyword>
<comment type="subcellular location">
    <subcellularLocation>
        <location evidence="2 14">Nucleus</location>
    </subcellularLocation>
</comment>
<evidence type="ECO:0000256" key="3">
    <source>
        <dbReference type="ARBA" id="ARBA00010015"/>
    </source>
</evidence>
<evidence type="ECO:0000256" key="14">
    <source>
        <dbReference type="RuleBase" id="RU369042"/>
    </source>
</evidence>
<comment type="subunit">
    <text evidence="14">Interacts with EME1.</text>
</comment>
<evidence type="ECO:0000259" key="16">
    <source>
        <dbReference type="SMART" id="SM00891"/>
    </source>
</evidence>
<dbReference type="GO" id="GO:0031573">
    <property type="term" value="P:mitotic intra-S DNA damage checkpoint signaling"/>
    <property type="evidence" value="ECO:0007669"/>
    <property type="project" value="TreeGrafter"/>
</dbReference>
<dbReference type="EMBL" id="VIGI01000015">
    <property type="protein sequence ID" value="KAB8291184.1"/>
    <property type="molecule type" value="Genomic_DNA"/>
</dbReference>
<feature type="compositionally biased region" description="Basic residues" evidence="15">
    <location>
        <begin position="85"/>
        <end position="94"/>
    </location>
</feature>
<evidence type="ECO:0000256" key="2">
    <source>
        <dbReference type="ARBA" id="ARBA00004123"/>
    </source>
</evidence>
<dbReference type="PANTHER" id="PTHR13451">
    <property type="entry name" value="CLASS II CROSSOVER JUNCTION ENDONUCLEASE MUS81"/>
    <property type="match status" value="1"/>
</dbReference>
<dbReference type="InterPro" id="IPR036388">
    <property type="entry name" value="WH-like_DNA-bd_sf"/>
</dbReference>
<keyword evidence="7 14" id="KW-0227">DNA damage</keyword>
<evidence type="ECO:0000256" key="5">
    <source>
        <dbReference type="ARBA" id="ARBA00022723"/>
    </source>
</evidence>
<dbReference type="Pfam" id="PF14716">
    <property type="entry name" value="HHH_8"/>
    <property type="match status" value="1"/>
</dbReference>
<dbReference type="Gene3D" id="3.40.50.10130">
    <property type="match status" value="1"/>
</dbReference>
<evidence type="ECO:0000256" key="6">
    <source>
        <dbReference type="ARBA" id="ARBA00022759"/>
    </source>
</evidence>
<dbReference type="SUPFAM" id="SSF47802">
    <property type="entry name" value="DNA polymerase beta, N-terminal domain-like"/>
    <property type="match status" value="1"/>
</dbReference>
<dbReference type="Pfam" id="PF02732">
    <property type="entry name" value="ERCC4"/>
    <property type="match status" value="1"/>
</dbReference>
<evidence type="ECO:0000256" key="8">
    <source>
        <dbReference type="ARBA" id="ARBA00022801"/>
    </source>
</evidence>
<dbReference type="InterPro" id="IPR006166">
    <property type="entry name" value="ERCC4_domain"/>
</dbReference>
<dbReference type="InterPro" id="IPR047417">
    <property type="entry name" value="WHD_MUS81"/>
</dbReference>
<accession>A0A5N6JTT6</accession>
<dbReference type="Gene3D" id="1.10.150.670">
    <property type="entry name" value="Crossover junction endonuclease EME1, DNA-binding domain"/>
    <property type="match status" value="1"/>
</dbReference>